<evidence type="ECO:0000256" key="1">
    <source>
        <dbReference type="ARBA" id="ARBA00004604"/>
    </source>
</evidence>
<dbReference type="GO" id="GO:0003924">
    <property type="term" value="F:GTPase activity"/>
    <property type="evidence" value="ECO:0007669"/>
    <property type="project" value="TreeGrafter"/>
</dbReference>
<evidence type="ECO:0000256" key="3">
    <source>
        <dbReference type="ARBA" id="ARBA00023242"/>
    </source>
</evidence>
<dbReference type="PANTHER" id="PTHR12858">
    <property type="entry name" value="RIBOSOME BIOGENESIS PROTEIN"/>
    <property type="match status" value="1"/>
</dbReference>
<protein>
    <recommendedName>
        <fullName evidence="6">Bms1-type G domain-containing protein</fullName>
    </recommendedName>
</protein>
<reference evidence="7" key="1">
    <citation type="submission" date="2020-05" db="EMBL/GenBank/DDBJ databases">
        <title>Phylogenomic resolution of chytrid fungi.</title>
        <authorList>
            <person name="Stajich J.E."/>
            <person name="Amses K."/>
            <person name="Simmons R."/>
            <person name="Seto K."/>
            <person name="Myers J."/>
            <person name="Bonds A."/>
            <person name="Quandt C.A."/>
            <person name="Barry K."/>
            <person name="Liu P."/>
            <person name="Grigoriev I."/>
            <person name="Longcore J.E."/>
            <person name="James T.Y."/>
        </authorList>
    </citation>
    <scope>NUCLEOTIDE SEQUENCE</scope>
    <source>
        <strain evidence="7">JEL0379</strain>
    </source>
</reference>
<feature type="domain" description="Bms1-type G" evidence="6">
    <location>
        <begin position="82"/>
        <end position="241"/>
    </location>
</feature>
<feature type="compositionally biased region" description="Acidic residues" evidence="5">
    <location>
        <begin position="392"/>
        <end position="409"/>
    </location>
</feature>
<organism evidence="7 8">
    <name type="scientific">Geranomyces variabilis</name>
    <dbReference type="NCBI Taxonomy" id="109894"/>
    <lineage>
        <taxon>Eukaryota</taxon>
        <taxon>Fungi</taxon>
        <taxon>Fungi incertae sedis</taxon>
        <taxon>Chytridiomycota</taxon>
        <taxon>Chytridiomycota incertae sedis</taxon>
        <taxon>Chytridiomycetes</taxon>
        <taxon>Spizellomycetales</taxon>
        <taxon>Powellomycetaceae</taxon>
        <taxon>Geranomyces</taxon>
    </lineage>
</organism>
<dbReference type="Pfam" id="PF08142">
    <property type="entry name" value="AARP2CN"/>
    <property type="match status" value="1"/>
</dbReference>
<dbReference type="InterPro" id="IPR007034">
    <property type="entry name" value="BMS1_TSR1_C"/>
</dbReference>
<dbReference type="InterPro" id="IPR030387">
    <property type="entry name" value="G_Bms1/Tsr1_dom"/>
</dbReference>
<comment type="caution">
    <text evidence="7">The sequence shown here is derived from an EMBL/GenBank/DDBJ whole genome shotgun (WGS) entry which is preliminary data.</text>
</comment>
<dbReference type="PANTHER" id="PTHR12858:SF1">
    <property type="entry name" value="PRE-RRNA-PROCESSING PROTEIN TSR1 HOMOLOG"/>
    <property type="match status" value="1"/>
</dbReference>
<dbReference type="SMART" id="SM01362">
    <property type="entry name" value="DUF663"/>
    <property type="match status" value="1"/>
</dbReference>
<sequence>MGEFSHRSGLKQQNKGFKSRHATKGQVKAKTKGKVDVQTSVKHKHNAVSHKVDRKNAAKVAQLKKRADLVQSNRLFNGSTGAPKILAIVPLCPDVDASLLVRDFYAAAGEPVPYACDQPSVLAVERFKQKLHLVPLRRNLLEILDAVKVADFVLFVVSAEVEVDTFGDLVLTTIKAQGVPLTFSAVQHLERISTKKQQDAVRKSLTAYMEDHFPQDAKLFHTAVEAEGLAALRHVTQQRPKPIVWRDRHAYMLAEDVAFVPNEGADADVGALHVKGYVRGNNLSANRLVHIPGHGDYQMKAILSSTAHAAGGMEVEEEVLDAPIAGQQETLVFENEPDPMEGEQTWPTEEELKEAEERVQRLGALGGQSELKKKAKRVPKGTSAYQAAWIVDEADEEDEEEEDEEDETDVTMMDADGVAGGSVDWNTMGLGHNGGADGAGEGEEEADSEEEYEDLAEEDDGKESEFDAEYDADDEAKQYREFLQRQDEERDDLEFPDEVNTPKEPAARVRFQRYRGLKSFRTSPWDPYENLPVDYSRIFQFQNFKRTRRKVLDSLEEGDVSAGARVTIILDNVPRSVIDAFHPSRPFVVFALLPHEHKYSVVNFTLTRNDKDSAPVKSKQPMIIQSGFRRYVVQPLYSTNTRGGSNNVHKFERFLQPGRSSIATVYAPIQFGPAPVLMFRKDPDGVPTKWDADCAQPLIAHGSVLDLDPCRIVSKRVILTGHPFKCHKRGAVIRYMFWNPADIDYFKPVQLVTKLGRQGHIRDTLGTHGYMKCVFDGPLKGEDTVCMYLYKRVFPKWTTVMYRAEEEERGSAAGAHVEDVEMKL</sequence>
<dbReference type="AlphaFoldDB" id="A0AAD5TNA7"/>
<keyword evidence="8" id="KW-1185">Reference proteome</keyword>
<evidence type="ECO:0000256" key="2">
    <source>
        <dbReference type="ARBA" id="ARBA00022517"/>
    </source>
</evidence>
<dbReference type="GO" id="GO:0005730">
    <property type="term" value="C:nucleolus"/>
    <property type="evidence" value="ECO:0007669"/>
    <property type="project" value="UniProtKB-SubCell"/>
</dbReference>
<dbReference type="InterPro" id="IPR012948">
    <property type="entry name" value="AARP2CN"/>
</dbReference>
<evidence type="ECO:0000256" key="4">
    <source>
        <dbReference type="ARBA" id="ARBA00038288"/>
    </source>
</evidence>
<dbReference type="Proteomes" id="UP001212152">
    <property type="component" value="Unassembled WGS sequence"/>
</dbReference>
<name>A0AAD5TNA7_9FUNG</name>
<evidence type="ECO:0000259" key="6">
    <source>
        <dbReference type="PROSITE" id="PS51714"/>
    </source>
</evidence>
<proteinExistence type="inferred from homology"/>
<dbReference type="EMBL" id="JADGJQ010000011">
    <property type="protein sequence ID" value="KAJ3181795.1"/>
    <property type="molecule type" value="Genomic_DNA"/>
</dbReference>
<feature type="compositionally biased region" description="Acidic residues" evidence="5">
    <location>
        <begin position="440"/>
        <end position="474"/>
    </location>
</feature>
<gene>
    <name evidence="7" type="ORF">HDU87_000813</name>
</gene>
<evidence type="ECO:0000256" key="5">
    <source>
        <dbReference type="SAM" id="MobiDB-lite"/>
    </source>
</evidence>
<feature type="compositionally biased region" description="Basic residues" evidence="5">
    <location>
        <begin position="17"/>
        <end position="32"/>
    </location>
</feature>
<comment type="subcellular location">
    <subcellularLocation>
        <location evidence="1">Nucleus</location>
        <location evidence="1">Nucleolus</location>
    </subcellularLocation>
</comment>
<dbReference type="GO" id="GO:0030688">
    <property type="term" value="C:preribosome, small subunit precursor"/>
    <property type="evidence" value="ECO:0007669"/>
    <property type="project" value="TreeGrafter"/>
</dbReference>
<dbReference type="GO" id="GO:0000462">
    <property type="term" value="P:maturation of SSU-rRNA from tricistronic rRNA transcript (SSU-rRNA, 5.8S rRNA, LSU-rRNA)"/>
    <property type="evidence" value="ECO:0007669"/>
    <property type="project" value="TreeGrafter"/>
</dbReference>
<accession>A0AAD5TNA7</accession>
<dbReference type="GO" id="GO:0005525">
    <property type="term" value="F:GTP binding"/>
    <property type="evidence" value="ECO:0007669"/>
    <property type="project" value="TreeGrafter"/>
</dbReference>
<dbReference type="GO" id="GO:0000479">
    <property type="term" value="P:endonucleolytic cleavage of tricistronic rRNA transcript (SSU-rRNA, 5.8S rRNA, LSU-rRNA)"/>
    <property type="evidence" value="ECO:0007669"/>
    <property type="project" value="TreeGrafter"/>
</dbReference>
<dbReference type="InterPro" id="IPR039761">
    <property type="entry name" value="Bms1/Tsr1"/>
</dbReference>
<evidence type="ECO:0000313" key="7">
    <source>
        <dbReference type="EMBL" id="KAJ3181795.1"/>
    </source>
</evidence>
<keyword evidence="2" id="KW-0690">Ribosome biogenesis</keyword>
<feature type="region of interest" description="Disordered" evidence="5">
    <location>
        <begin position="1"/>
        <end position="55"/>
    </location>
</feature>
<feature type="region of interest" description="Disordered" evidence="5">
    <location>
        <begin position="386"/>
        <end position="474"/>
    </location>
</feature>
<keyword evidence="3" id="KW-0539">Nucleus</keyword>
<dbReference type="PROSITE" id="PS51714">
    <property type="entry name" value="G_BMS1"/>
    <property type="match status" value="1"/>
</dbReference>
<dbReference type="Pfam" id="PF04950">
    <property type="entry name" value="RIBIOP_C"/>
    <property type="match status" value="1"/>
</dbReference>
<dbReference type="Pfam" id="PF22298">
    <property type="entry name" value="Tsr1_G-like"/>
    <property type="match status" value="1"/>
</dbReference>
<evidence type="ECO:0000313" key="8">
    <source>
        <dbReference type="Proteomes" id="UP001212152"/>
    </source>
</evidence>
<comment type="similarity">
    <text evidence="4">Belongs to the TRAFAC class translation factor GTPase superfamily. Bms1-like GTPase family. TSR1 subfamily.</text>
</comment>
<dbReference type="GO" id="GO:0034511">
    <property type="term" value="F:U3 snoRNA binding"/>
    <property type="evidence" value="ECO:0007669"/>
    <property type="project" value="TreeGrafter"/>
</dbReference>
<dbReference type="SMART" id="SM00785">
    <property type="entry name" value="AARP2CN"/>
    <property type="match status" value="1"/>
</dbReference>